<evidence type="ECO:0000313" key="3">
    <source>
        <dbReference type="Proteomes" id="UP000680279"/>
    </source>
</evidence>
<dbReference type="Pfam" id="PF14526">
    <property type="entry name" value="Cass2"/>
    <property type="match status" value="1"/>
</dbReference>
<dbReference type="Gene3D" id="3.20.80.10">
    <property type="entry name" value="Regulatory factor, effector binding domain"/>
    <property type="match status" value="1"/>
</dbReference>
<name>A0ABQ4K163_9BACI</name>
<dbReference type="EMBL" id="BOQT01000001">
    <property type="protein sequence ID" value="GIN18887.1"/>
    <property type="molecule type" value="Genomic_DNA"/>
</dbReference>
<comment type="caution">
    <text evidence="2">The sequence shown here is derived from an EMBL/GenBank/DDBJ whole genome shotgun (WGS) entry which is preliminary data.</text>
</comment>
<dbReference type="SMART" id="SM00871">
    <property type="entry name" value="AraC_E_bind"/>
    <property type="match status" value="1"/>
</dbReference>
<dbReference type="InterPro" id="IPR025868">
    <property type="entry name" value="Zn_ribbon_dom_put"/>
</dbReference>
<keyword evidence="3" id="KW-1185">Reference proteome</keyword>
<evidence type="ECO:0000259" key="1">
    <source>
        <dbReference type="SMART" id="SM00871"/>
    </source>
</evidence>
<evidence type="ECO:0000313" key="2">
    <source>
        <dbReference type="EMBL" id="GIN18887.1"/>
    </source>
</evidence>
<dbReference type="SUPFAM" id="SSF55136">
    <property type="entry name" value="Probable bacterial effector-binding domain"/>
    <property type="match status" value="1"/>
</dbReference>
<dbReference type="RefSeq" id="WP_212961837.1">
    <property type="nucleotide sequence ID" value="NZ_BOQT01000001.1"/>
</dbReference>
<dbReference type="PANTHER" id="PTHR36444">
    <property type="entry name" value="TRANSCRIPTIONAL REGULATOR PROTEIN YOBU-RELATED"/>
    <property type="match status" value="1"/>
</dbReference>
<dbReference type="InterPro" id="IPR010499">
    <property type="entry name" value="AraC_E-bd"/>
</dbReference>
<dbReference type="Pfam" id="PF12674">
    <property type="entry name" value="Zn_ribbon_2"/>
    <property type="match status" value="1"/>
</dbReference>
<dbReference type="InterPro" id="IPR011256">
    <property type="entry name" value="Reg_factor_effector_dom_sf"/>
</dbReference>
<reference evidence="2 3" key="1">
    <citation type="submission" date="2021-03" db="EMBL/GenBank/DDBJ databases">
        <title>Antimicrobial resistance genes in bacteria isolated from Japanese honey, and their potential for conferring macrolide and lincosamide resistance in the American foulbrood pathogen Paenibacillus larvae.</title>
        <authorList>
            <person name="Okamoto M."/>
            <person name="Kumagai M."/>
            <person name="Kanamori H."/>
            <person name="Takamatsu D."/>
        </authorList>
    </citation>
    <scope>NUCLEOTIDE SEQUENCE [LARGE SCALE GENOMIC DNA]</scope>
    <source>
        <strain evidence="2 3">J1TS3</strain>
    </source>
</reference>
<dbReference type="InterPro" id="IPR053182">
    <property type="entry name" value="YobU-like_regulator"/>
</dbReference>
<proteinExistence type="predicted"/>
<dbReference type="PANTHER" id="PTHR36444:SF2">
    <property type="entry name" value="TRANSCRIPTIONAL REGULATOR PROTEIN YOBU-RELATED"/>
    <property type="match status" value="1"/>
</dbReference>
<protein>
    <submittedName>
        <fullName evidence="2">Transcription activator, effector binding domain-containing protein</fullName>
    </submittedName>
</protein>
<organism evidence="2 3">
    <name type="scientific">Siminovitchia fordii</name>
    <dbReference type="NCBI Taxonomy" id="254759"/>
    <lineage>
        <taxon>Bacteria</taxon>
        <taxon>Bacillati</taxon>
        <taxon>Bacillota</taxon>
        <taxon>Bacilli</taxon>
        <taxon>Bacillales</taxon>
        <taxon>Bacillaceae</taxon>
        <taxon>Siminovitchia</taxon>
    </lineage>
</organism>
<dbReference type="InterPro" id="IPR029441">
    <property type="entry name" value="Cass2"/>
</dbReference>
<gene>
    <name evidence="2" type="ORF">J1TS3_00210</name>
</gene>
<dbReference type="Proteomes" id="UP000680279">
    <property type="component" value="Unassembled WGS sequence"/>
</dbReference>
<accession>A0ABQ4K163</accession>
<feature type="domain" description="AraC effector-binding" evidence="1">
    <location>
        <begin position="92"/>
        <end position="251"/>
    </location>
</feature>
<sequence>MTEIQTFCQSCGMPITDSELFGTEVSGEKNDEYCRYCYDQGDFSQPNLTMEEMIDFCISVLKEDGMEEEKAKTMLKNTIPFLKKWKKKEPTITPKIIKKEAFTVLGISSRTSNAAEITGDGEIPKIWDRFFSKEIQGQFSKQGNETPIIGLYSNYESDVFGAYTFAVGKEISNKQTVIEGFQVFHVPQAKYAVFTTEVGPVLEIVPKAWSAIWRWFEENNYERTYTGDFEIYDERSIDPNEAQIDIFVAIR</sequence>